<name>A0A3B1DY76_9ZZZZ</name>
<dbReference type="Pfam" id="PF21862">
    <property type="entry name" value="CiaD"/>
    <property type="match status" value="1"/>
</dbReference>
<keyword evidence="1" id="KW-0175">Coiled coil</keyword>
<dbReference type="AlphaFoldDB" id="A0A3B1DY76"/>
<evidence type="ECO:0000256" key="1">
    <source>
        <dbReference type="SAM" id="Coils"/>
    </source>
</evidence>
<dbReference type="InterPro" id="IPR054057">
    <property type="entry name" value="CiaD_C"/>
</dbReference>
<accession>A0A3B1DY76</accession>
<evidence type="ECO:0000313" key="3">
    <source>
        <dbReference type="EMBL" id="VAY88105.1"/>
    </source>
</evidence>
<protein>
    <recommendedName>
        <fullName evidence="2">Campylobacter invasion antigen D C-terminal domain-containing protein</fullName>
    </recommendedName>
</protein>
<evidence type="ECO:0000259" key="2">
    <source>
        <dbReference type="Pfam" id="PF21862"/>
    </source>
</evidence>
<feature type="domain" description="Campylobacter invasion antigen D C-terminal" evidence="2">
    <location>
        <begin position="96"/>
        <end position="147"/>
    </location>
</feature>
<reference evidence="3" key="1">
    <citation type="submission" date="2018-10" db="EMBL/GenBank/DDBJ databases">
        <authorList>
            <person name="Aoki K."/>
        </authorList>
    </citation>
    <scope>NUCLEOTIDE SEQUENCE</scope>
</reference>
<organism evidence="3">
    <name type="scientific">hydrothermal vent metagenome</name>
    <dbReference type="NCBI Taxonomy" id="652676"/>
    <lineage>
        <taxon>unclassified sequences</taxon>
        <taxon>metagenomes</taxon>
        <taxon>ecological metagenomes</taxon>
    </lineage>
</organism>
<gene>
    <name evidence="3" type="ORF">MNB_ARC-1_789</name>
</gene>
<proteinExistence type="predicted"/>
<dbReference type="EMBL" id="UOYO01000046">
    <property type="protein sequence ID" value="VAY88105.1"/>
    <property type="molecule type" value="Genomic_DNA"/>
</dbReference>
<sequence length="154" mass="17821">MAFEDIEMKDIILATLAEIENDTGHNKKEKSNISENLTIDLQDGVIDDFIEHKDSLSTKQEENKKNISELEKEKNKTINEEQKLASILNKLEENTQSEDEFLSGMKERLMVLFEGLKISSNHKLEKKLSLTMSYLEYTLAIIDERLDEKNKKIS</sequence>
<feature type="coiled-coil region" evidence="1">
    <location>
        <begin position="53"/>
        <end position="94"/>
    </location>
</feature>